<comment type="caution">
    <text evidence="2">The sequence shown here is derived from an EMBL/GenBank/DDBJ whole genome shotgun (WGS) entry which is preliminary data.</text>
</comment>
<feature type="transmembrane region" description="Helical" evidence="1">
    <location>
        <begin position="20"/>
        <end position="37"/>
    </location>
</feature>
<dbReference type="OrthoDB" id="5954308at2759"/>
<reference evidence="2" key="2">
    <citation type="submission" date="2020-11" db="EMBL/GenBank/DDBJ databases">
        <authorList>
            <consortium name="DOE Joint Genome Institute"/>
            <person name="Kuo A."/>
            <person name="Miyauchi S."/>
            <person name="Kiss E."/>
            <person name="Drula E."/>
            <person name="Kohler A."/>
            <person name="Sanchez-Garcia M."/>
            <person name="Andreopoulos B."/>
            <person name="Barry K.W."/>
            <person name="Bonito G."/>
            <person name="Buee M."/>
            <person name="Carver A."/>
            <person name="Chen C."/>
            <person name="Cichocki N."/>
            <person name="Clum A."/>
            <person name="Culley D."/>
            <person name="Crous P.W."/>
            <person name="Fauchery L."/>
            <person name="Girlanda M."/>
            <person name="Hayes R."/>
            <person name="Keri Z."/>
            <person name="Labutti K."/>
            <person name="Lipzen A."/>
            <person name="Lombard V."/>
            <person name="Magnuson J."/>
            <person name="Maillard F."/>
            <person name="Morin E."/>
            <person name="Murat C."/>
            <person name="Nolan M."/>
            <person name="Ohm R."/>
            <person name="Pangilinan J."/>
            <person name="Pereira M."/>
            <person name="Perotto S."/>
            <person name="Peter M."/>
            <person name="Riley R."/>
            <person name="Sitrit Y."/>
            <person name="Stielow B."/>
            <person name="Szollosi G."/>
            <person name="Zifcakova L."/>
            <person name="Stursova M."/>
            <person name="Spatafora J.W."/>
            <person name="Tedersoo L."/>
            <person name="Vaario L.-M."/>
            <person name="Yamada A."/>
            <person name="Yan M."/>
            <person name="Wang P."/>
            <person name="Xu J."/>
            <person name="Bruns T."/>
            <person name="Baldrian P."/>
            <person name="Vilgalys R."/>
            <person name="Henrissat B."/>
            <person name="Grigoriev I.V."/>
            <person name="Hibbett D."/>
            <person name="Nagy L.G."/>
            <person name="Martin F.M."/>
        </authorList>
    </citation>
    <scope>NUCLEOTIDE SEQUENCE</scope>
    <source>
        <strain evidence="2">UH-Tt-Lm1</strain>
    </source>
</reference>
<keyword evidence="1" id="KW-1133">Transmembrane helix</keyword>
<feature type="transmembrane region" description="Helical" evidence="1">
    <location>
        <begin position="81"/>
        <end position="99"/>
    </location>
</feature>
<accession>A0A9P6LAR1</accession>
<dbReference type="EMBL" id="WIUZ02000003">
    <property type="protein sequence ID" value="KAF9789764.1"/>
    <property type="molecule type" value="Genomic_DNA"/>
</dbReference>
<dbReference type="AlphaFoldDB" id="A0A9P6LAR1"/>
<keyword evidence="1" id="KW-0812">Transmembrane</keyword>
<dbReference type="Proteomes" id="UP000736335">
    <property type="component" value="Unassembled WGS sequence"/>
</dbReference>
<gene>
    <name evidence="2" type="ORF">BJ322DRAFT_555433</name>
</gene>
<feature type="transmembrane region" description="Helical" evidence="1">
    <location>
        <begin position="105"/>
        <end position="124"/>
    </location>
</feature>
<keyword evidence="1" id="KW-0472">Membrane</keyword>
<organism evidence="2 3">
    <name type="scientific">Thelephora terrestris</name>
    <dbReference type="NCBI Taxonomy" id="56493"/>
    <lineage>
        <taxon>Eukaryota</taxon>
        <taxon>Fungi</taxon>
        <taxon>Dikarya</taxon>
        <taxon>Basidiomycota</taxon>
        <taxon>Agaricomycotina</taxon>
        <taxon>Agaricomycetes</taxon>
        <taxon>Thelephorales</taxon>
        <taxon>Thelephoraceae</taxon>
        <taxon>Thelephora</taxon>
    </lineage>
</organism>
<dbReference type="InterPro" id="IPR013901">
    <property type="entry name" value="Anthrone_oxy"/>
</dbReference>
<evidence type="ECO:0008006" key="4">
    <source>
        <dbReference type="Google" id="ProtNLM"/>
    </source>
</evidence>
<evidence type="ECO:0000313" key="3">
    <source>
        <dbReference type="Proteomes" id="UP000736335"/>
    </source>
</evidence>
<proteinExistence type="predicted"/>
<evidence type="ECO:0000313" key="2">
    <source>
        <dbReference type="EMBL" id="KAF9789764.1"/>
    </source>
</evidence>
<feature type="transmembrane region" description="Helical" evidence="1">
    <location>
        <begin position="163"/>
        <end position="182"/>
    </location>
</feature>
<dbReference type="Pfam" id="PF08592">
    <property type="entry name" value="Anthrone_oxy"/>
    <property type="match status" value="1"/>
</dbReference>
<name>A0A9P6LAR1_9AGAM</name>
<reference evidence="2" key="1">
    <citation type="journal article" date="2020" name="Nat. Commun.">
        <title>Large-scale genome sequencing of mycorrhizal fungi provides insights into the early evolution of symbiotic traits.</title>
        <authorList>
            <person name="Miyauchi S."/>
            <person name="Kiss E."/>
            <person name="Kuo A."/>
            <person name="Drula E."/>
            <person name="Kohler A."/>
            <person name="Sanchez-Garcia M."/>
            <person name="Morin E."/>
            <person name="Andreopoulos B."/>
            <person name="Barry K.W."/>
            <person name="Bonito G."/>
            <person name="Buee M."/>
            <person name="Carver A."/>
            <person name="Chen C."/>
            <person name="Cichocki N."/>
            <person name="Clum A."/>
            <person name="Culley D."/>
            <person name="Crous P.W."/>
            <person name="Fauchery L."/>
            <person name="Girlanda M."/>
            <person name="Hayes R.D."/>
            <person name="Keri Z."/>
            <person name="LaButti K."/>
            <person name="Lipzen A."/>
            <person name="Lombard V."/>
            <person name="Magnuson J."/>
            <person name="Maillard F."/>
            <person name="Murat C."/>
            <person name="Nolan M."/>
            <person name="Ohm R.A."/>
            <person name="Pangilinan J."/>
            <person name="Pereira M.F."/>
            <person name="Perotto S."/>
            <person name="Peter M."/>
            <person name="Pfister S."/>
            <person name="Riley R."/>
            <person name="Sitrit Y."/>
            <person name="Stielow J.B."/>
            <person name="Szollosi G."/>
            <person name="Zifcakova L."/>
            <person name="Stursova M."/>
            <person name="Spatafora J.W."/>
            <person name="Tedersoo L."/>
            <person name="Vaario L.M."/>
            <person name="Yamada A."/>
            <person name="Yan M."/>
            <person name="Wang P."/>
            <person name="Xu J."/>
            <person name="Bruns T."/>
            <person name="Baldrian P."/>
            <person name="Vilgalys R."/>
            <person name="Dunand C."/>
            <person name="Henrissat B."/>
            <person name="Grigoriev I.V."/>
            <person name="Hibbett D."/>
            <person name="Nagy L.G."/>
            <person name="Martin F.M."/>
        </authorList>
    </citation>
    <scope>NUCLEOTIDE SEQUENCE</scope>
    <source>
        <strain evidence="2">UH-Tt-Lm1</strain>
    </source>
</reference>
<evidence type="ECO:0000256" key="1">
    <source>
        <dbReference type="SAM" id="Phobius"/>
    </source>
</evidence>
<sequence>MAGPVESLTQQLIHRMSDPSSLVILTAVTSSSFWLFGNLGTELDGILPATVTKSERVKKGISDASALKLWVWMFHRAKKHFGLTAVFSGASYLVAATLRPDLRPILYGASILSFAVVPYTLAVLMPINKDILQTASDASKPDAKGPEEGVVDKLFGEWRKYHAIRMSIGAVAWGLGTAALLLA</sequence>
<keyword evidence="3" id="KW-1185">Reference proteome</keyword>
<protein>
    <recommendedName>
        <fullName evidence="4">DUF1772-domain-containing protein</fullName>
    </recommendedName>
</protein>